<name>A0A4P2QZA7_SORCE</name>
<reference evidence="14 15" key="1">
    <citation type="submission" date="2015-09" db="EMBL/GenBank/DDBJ databases">
        <title>Sorangium comparison.</title>
        <authorList>
            <person name="Zaburannyi N."/>
            <person name="Bunk B."/>
            <person name="Overmann J."/>
            <person name="Mueller R."/>
        </authorList>
    </citation>
    <scope>NUCLEOTIDE SEQUENCE [LARGE SCALE GENOMIC DNA]</scope>
    <source>
        <strain evidence="14 15">So ce836</strain>
    </source>
</reference>
<organism evidence="14 15">
    <name type="scientific">Sorangium cellulosum</name>
    <name type="common">Polyangium cellulosum</name>
    <dbReference type="NCBI Taxonomy" id="56"/>
    <lineage>
        <taxon>Bacteria</taxon>
        <taxon>Pseudomonadati</taxon>
        <taxon>Myxococcota</taxon>
        <taxon>Polyangia</taxon>
        <taxon>Polyangiales</taxon>
        <taxon>Polyangiaceae</taxon>
        <taxon>Sorangium</taxon>
    </lineage>
</organism>
<dbReference type="SUPFAM" id="SSF52833">
    <property type="entry name" value="Thioredoxin-like"/>
    <property type="match status" value="1"/>
</dbReference>
<proteinExistence type="inferred from homology"/>
<evidence type="ECO:0000256" key="3">
    <source>
        <dbReference type="ARBA" id="ARBA00022559"/>
    </source>
</evidence>
<dbReference type="InterPro" id="IPR050924">
    <property type="entry name" value="Peroxiredoxin_BCP/PrxQ"/>
</dbReference>
<dbReference type="InterPro" id="IPR013766">
    <property type="entry name" value="Thioredoxin_domain"/>
</dbReference>
<evidence type="ECO:0000256" key="5">
    <source>
        <dbReference type="ARBA" id="ARBA00023002"/>
    </source>
</evidence>
<feature type="compositionally biased region" description="Pro residues" evidence="12">
    <location>
        <begin position="192"/>
        <end position="212"/>
    </location>
</feature>
<dbReference type="PROSITE" id="PS51352">
    <property type="entry name" value="THIOREDOXIN_2"/>
    <property type="match status" value="1"/>
</dbReference>
<dbReference type="InterPro" id="IPR000866">
    <property type="entry name" value="AhpC/TSA"/>
</dbReference>
<evidence type="ECO:0000256" key="11">
    <source>
        <dbReference type="ARBA" id="ARBA00049091"/>
    </source>
</evidence>
<dbReference type="EC" id="1.11.1.24" evidence="2"/>
<dbReference type="RefSeq" id="WP_237244397.1">
    <property type="nucleotide sequence ID" value="NZ_CP012672.1"/>
</dbReference>
<accession>A0A4P2QZA7</accession>
<feature type="compositionally biased region" description="Low complexity" evidence="12">
    <location>
        <begin position="173"/>
        <end position="191"/>
    </location>
</feature>
<evidence type="ECO:0000313" key="14">
    <source>
        <dbReference type="EMBL" id="AUX35581.1"/>
    </source>
</evidence>
<feature type="region of interest" description="Disordered" evidence="12">
    <location>
        <begin position="154"/>
        <end position="212"/>
    </location>
</feature>
<feature type="domain" description="Thioredoxin" evidence="13">
    <location>
        <begin position="2"/>
        <end position="150"/>
    </location>
</feature>
<keyword evidence="6" id="KW-1015">Disulfide bond</keyword>
<evidence type="ECO:0000256" key="12">
    <source>
        <dbReference type="SAM" id="MobiDB-lite"/>
    </source>
</evidence>
<evidence type="ECO:0000256" key="1">
    <source>
        <dbReference type="ARBA" id="ARBA00003330"/>
    </source>
</evidence>
<keyword evidence="4" id="KW-0049">Antioxidant</keyword>
<comment type="similarity">
    <text evidence="9">Belongs to the peroxiredoxin family. BCP/PrxQ subfamily.</text>
</comment>
<comment type="function">
    <text evidence="1">Thiol-specific peroxidase that catalyzes the reduction of hydrogen peroxide and organic hydroperoxides to water and alcohols, respectively. Plays a role in cell protection against oxidative stress by detoxifying peroxides and as sensor of hydrogen peroxide-mediated signaling events.</text>
</comment>
<dbReference type="EMBL" id="CP012672">
    <property type="protein sequence ID" value="AUX35581.1"/>
    <property type="molecule type" value="Genomic_DNA"/>
</dbReference>
<evidence type="ECO:0000313" key="15">
    <source>
        <dbReference type="Proteomes" id="UP000295497"/>
    </source>
</evidence>
<keyword evidence="7" id="KW-0676">Redox-active center</keyword>
<sequence length="212" mass="22524">MLRVGELAPEIDKLATDGQRFVLSRQGGLCTVVFFFPKAFTPGCTVETRQFRDNHAELALAGASLVGISTDDHRTQCRFAASHKVPFPMIADDDRGVCRAYGVLWPLIGVARRVTYVIAPDLRVAAVFHHELQASKHRDDVLAFVDERFRAARPPAIPAAPRGQRAPSDRPPSDVAPQASPAVSAPAAASPGGPPDSDAPPSGTPAPPGHPS</sequence>
<evidence type="ECO:0000256" key="2">
    <source>
        <dbReference type="ARBA" id="ARBA00013017"/>
    </source>
</evidence>
<evidence type="ECO:0000256" key="6">
    <source>
        <dbReference type="ARBA" id="ARBA00023157"/>
    </source>
</evidence>
<dbReference type="Gene3D" id="3.40.30.10">
    <property type="entry name" value="Glutaredoxin"/>
    <property type="match status" value="1"/>
</dbReference>
<dbReference type="InterPro" id="IPR036249">
    <property type="entry name" value="Thioredoxin-like_sf"/>
</dbReference>
<dbReference type="Proteomes" id="UP000295497">
    <property type="component" value="Chromosome"/>
</dbReference>
<dbReference type="AlphaFoldDB" id="A0A4P2QZA7"/>
<protein>
    <recommendedName>
        <fullName evidence="2">thioredoxin-dependent peroxiredoxin</fullName>
        <ecNumber evidence="2">1.11.1.24</ecNumber>
    </recommendedName>
    <alternativeName>
        <fullName evidence="8">Thioredoxin peroxidase</fullName>
    </alternativeName>
    <alternativeName>
        <fullName evidence="10">Thioredoxin-dependent peroxiredoxin Bcp</fullName>
    </alternativeName>
</protein>
<evidence type="ECO:0000256" key="4">
    <source>
        <dbReference type="ARBA" id="ARBA00022862"/>
    </source>
</evidence>
<evidence type="ECO:0000256" key="7">
    <source>
        <dbReference type="ARBA" id="ARBA00023284"/>
    </source>
</evidence>
<dbReference type="GO" id="GO:0034599">
    <property type="term" value="P:cellular response to oxidative stress"/>
    <property type="evidence" value="ECO:0007669"/>
    <property type="project" value="TreeGrafter"/>
</dbReference>
<dbReference type="GO" id="GO:0008379">
    <property type="term" value="F:thioredoxin peroxidase activity"/>
    <property type="evidence" value="ECO:0007669"/>
    <property type="project" value="TreeGrafter"/>
</dbReference>
<dbReference type="GO" id="GO:0005737">
    <property type="term" value="C:cytoplasm"/>
    <property type="evidence" value="ECO:0007669"/>
    <property type="project" value="TreeGrafter"/>
</dbReference>
<dbReference type="PANTHER" id="PTHR42801">
    <property type="entry name" value="THIOREDOXIN-DEPENDENT PEROXIDE REDUCTASE"/>
    <property type="match status" value="1"/>
</dbReference>
<evidence type="ECO:0000256" key="9">
    <source>
        <dbReference type="ARBA" id="ARBA00038489"/>
    </source>
</evidence>
<dbReference type="Pfam" id="PF00578">
    <property type="entry name" value="AhpC-TSA"/>
    <property type="match status" value="1"/>
</dbReference>
<dbReference type="CDD" id="cd03017">
    <property type="entry name" value="PRX_BCP"/>
    <property type="match status" value="1"/>
</dbReference>
<gene>
    <name evidence="14" type="ORF">SOCE836_077760</name>
</gene>
<keyword evidence="5" id="KW-0560">Oxidoreductase</keyword>
<dbReference type="PANTHER" id="PTHR42801:SF4">
    <property type="entry name" value="AHPC_TSA FAMILY PROTEIN"/>
    <property type="match status" value="1"/>
</dbReference>
<comment type="catalytic activity">
    <reaction evidence="11">
        <text>a hydroperoxide + [thioredoxin]-dithiol = an alcohol + [thioredoxin]-disulfide + H2O</text>
        <dbReference type="Rhea" id="RHEA:62620"/>
        <dbReference type="Rhea" id="RHEA-COMP:10698"/>
        <dbReference type="Rhea" id="RHEA-COMP:10700"/>
        <dbReference type="ChEBI" id="CHEBI:15377"/>
        <dbReference type="ChEBI" id="CHEBI:29950"/>
        <dbReference type="ChEBI" id="CHEBI:30879"/>
        <dbReference type="ChEBI" id="CHEBI:35924"/>
        <dbReference type="ChEBI" id="CHEBI:50058"/>
        <dbReference type="EC" id="1.11.1.24"/>
    </reaction>
</comment>
<evidence type="ECO:0000256" key="8">
    <source>
        <dbReference type="ARBA" id="ARBA00032824"/>
    </source>
</evidence>
<dbReference type="GO" id="GO:0045454">
    <property type="term" value="P:cell redox homeostasis"/>
    <property type="evidence" value="ECO:0007669"/>
    <property type="project" value="TreeGrafter"/>
</dbReference>
<keyword evidence="3" id="KW-0575">Peroxidase</keyword>
<evidence type="ECO:0000256" key="10">
    <source>
        <dbReference type="ARBA" id="ARBA00042639"/>
    </source>
</evidence>
<evidence type="ECO:0000259" key="13">
    <source>
        <dbReference type="PROSITE" id="PS51352"/>
    </source>
</evidence>